<name>A0ACB8C856_DERSI</name>
<gene>
    <name evidence="1" type="ORF">HPB49_007457</name>
</gene>
<comment type="caution">
    <text evidence="1">The sequence shown here is derived from an EMBL/GenBank/DDBJ whole genome shotgun (WGS) entry which is preliminary data.</text>
</comment>
<evidence type="ECO:0000313" key="1">
    <source>
        <dbReference type="EMBL" id="KAH7937025.1"/>
    </source>
</evidence>
<proteinExistence type="predicted"/>
<protein>
    <submittedName>
        <fullName evidence="1">Uncharacterized protein</fullName>
    </submittedName>
</protein>
<accession>A0ACB8C856</accession>
<organism evidence="1 2">
    <name type="scientific">Dermacentor silvarum</name>
    <name type="common">Tick</name>
    <dbReference type="NCBI Taxonomy" id="543639"/>
    <lineage>
        <taxon>Eukaryota</taxon>
        <taxon>Metazoa</taxon>
        <taxon>Ecdysozoa</taxon>
        <taxon>Arthropoda</taxon>
        <taxon>Chelicerata</taxon>
        <taxon>Arachnida</taxon>
        <taxon>Acari</taxon>
        <taxon>Parasitiformes</taxon>
        <taxon>Ixodida</taxon>
        <taxon>Ixodoidea</taxon>
        <taxon>Ixodidae</taxon>
        <taxon>Rhipicephalinae</taxon>
        <taxon>Dermacentor</taxon>
    </lineage>
</organism>
<evidence type="ECO:0000313" key="2">
    <source>
        <dbReference type="Proteomes" id="UP000821865"/>
    </source>
</evidence>
<keyword evidence="2" id="KW-1185">Reference proteome</keyword>
<dbReference type="EMBL" id="CM023477">
    <property type="protein sequence ID" value="KAH7937025.1"/>
    <property type="molecule type" value="Genomic_DNA"/>
</dbReference>
<dbReference type="Proteomes" id="UP000821865">
    <property type="component" value="Chromosome 8"/>
</dbReference>
<sequence length="288" mass="31914">MPEPYRAALAALEERLNSRLQDELIRLTTQFTQTVENVFARMMSTISPLQNVVAHMASQPKASPYTILQWNCRGIRKKKPNSLFGLPKTQSLILYCCKKRTSRHSPCAVTASSSSPPRYARQQTLPPPGFSHVFVKWSIPATQVPTSHLNTVTREIRTVIVQLGSQPLSVSSVYWKPAPGDTDASWLAQIPNLTPHLCVIGGDFNTPHRAWSCAHDSARGSSTLQAAERVHLSLLNSPDRPTRYPLHAAQSATTPDLTWLSQKLTGTWNVLADARAATISLSEYNSRH</sequence>
<reference evidence="1" key="1">
    <citation type="submission" date="2020-05" db="EMBL/GenBank/DDBJ databases">
        <title>Large-scale comparative analyses of tick genomes elucidate their genetic diversity and vector capacities.</title>
        <authorList>
            <person name="Jia N."/>
            <person name="Wang J."/>
            <person name="Shi W."/>
            <person name="Du L."/>
            <person name="Sun Y."/>
            <person name="Zhan W."/>
            <person name="Jiang J."/>
            <person name="Wang Q."/>
            <person name="Zhang B."/>
            <person name="Ji P."/>
            <person name="Sakyi L.B."/>
            <person name="Cui X."/>
            <person name="Yuan T."/>
            <person name="Jiang B."/>
            <person name="Yang W."/>
            <person name="Lam T.T.-Y."/>
            <person name="Chang Q."/>
            <person name="Ding S."/>
            <person name="Wang X."/>
            <person name="Zhu J."/>
            <person name="Ruan X."/>
            <person name="Zhao L."/>
            <person name="Wei J."/>
            <person name="Que T."/>
            <person name="Du C."/>
            <person name="Cheng J."/>
            <person name="Dai P."/>
            <person name="Han X."/>
            <person name="Huang E."/>
            <person name="Gao Y."/>
            <person name="Liu J."/>
            <person name="Shao H."/>
            <person name="Ye R."/>
            <person name="Li L."/>
            <person name="Wei W."/>
            <person name="Wang X."/>
            <person name="Wang C."/>
            <person name="Yang T."/>
            <person name="Huo Q."/>
            <person name="Li W."/>
            <person name="Guo W."/>
            <person name="Chen H."/>
            <person name="Zhou L."/>
            <person name="Ni X."/>
            <person name="Tian J."/>
            <person name="Zhou Y."/>
            <person name="Sheng Y."/>
            <person name="Liu T."/>
            <person name="Pan Y."/>
            <person name="Xia L."/>
            <person name="Li J."/>
            <person name="Zhao F."/>
            <person name="Cao W."/>
        </authorList>
    </citation>
    <scope>NUCLEOTIDE SEQUENCE</scope>
    <source>
        <strain evidence="1">Dsil-2018</strain>
    </source>
</reference>